<dbReference type="SUPFAM" id="SSF53137">
    <property type="entry name" value="Translational machinery components"/>
    <property type="match status" value="1"/>
</dbReference>
<comment type="subunit">
    <text evidence="7">Part of the 50S ribosomal subunit; part of the 5S rRNA/L5/L18/L25 subcomplex. Contacts the 5S and 23S rRNAs.</text>
</comment>
<keyword evidence="5 7" id="KW-0687">Ribonucleoprotein</keyword>
<dbReference type="NCBIfam" id="TIGR00060">
    <property type="entry name" value="L18_bact"/>
    <property type="match status" value="1"/>
</dbReference>
<accession>A0AAU7JPU6</accession>
<dbReference type="FunFam" id="3.30.420.100:FF:000001">
    <property type="entry name" value="50S ribosomal protein L18"/>
    <property type="match status" value="1"/>
</dbReference>
<sequence>MAMIVKRAKGKSAARGRRHLRLRKKVTGTAVRPRLVVSRSSRHVFVQVVDDTLGKTVASASTMEADLRSFEGDKTAKARKVGELLAERAKSVGVEAVVFDRGGNRYHGRVAAIAEGAREGGLSL</sequence>
<keyword evidence="4 7" id="KW-0689">Ribosomal protein</keyword>
<dbReference type="CDD" id="cd00432">
    <property type="entry name" value="Ribosomal_L18_L5e"/>
    <property type="match status" value="1"/>
</dbReference>
<evidence type="ECO:0000256" key="5">
    <source>
        <dbReference type="ARBA" id="ARBA00023274"/>
    </source>
</evidence>
<comment type="function">
    <text evidence="7">This is one of the proteins that bind and probably mediate the attachment of the 5S RNA into the large ribosomal subunit, where it forms part of the central protuberance.</text>
</comment>
<evidence type="ECO:0000256" key="1">
    <source>
        <dbReference type="ARBA" id="ARBA00007116"/>
    </source>
</evidence>
<dbReference type="GO" id="GO:0008097">
    <property type="term" value="F:5S rRNA binding"/>
    <property type="evidence" value="ECO:0007669"/>
    <property type="project" value="TreeGrafter"/>
</dbReference>
<dbReference type="RefSeq" id="WP_406829703.1">
    <property type="nucleotide sequence ID" value="NZ_CP157483.1"/>
</dbReference>
<gene>
    <name evidence="7 8" type="primary">rplR</name>
    <name evidence="8" type="ORF">ABEG17_11965</name>
</gene>
<protein>
    <recommendedName>
        <fullName evidence="6 7">Large ribosomal subunit protein uL18</fullName>
    </recommendedName>
</protein>
<dbReference type="Pfam" id="PF00861">
    <property type="entry name" value="Ribosomal_L18p"/>
    <property type="match status" value="1"/>
</dbReference>
<evidence type="ECO:0000313" key="8">
    <source>
        <dbReference type="EMBL" id="XBO42296.1"/>
    </source>
</evidence>
<dbReference type="EMBL" id="CP157483">
    <property type="protein sequence ID" value="XBO42296.1"/>
    <property type="molecule type" value="Genomic_DNA"/>
</dbReference>
<dbReference type="GO" id="GO:0006412">
    <property type="term" value="P:translation"/>
    <property type="evidence" value="ECO:0007669"/>
    <property type="project" value="UniProtKB-UniRule"/>
</dbReference>
<dbReference type="Gene3D" id="3.30.420.100">
    <property type="match status" value="1"/>
</dbReference>
<evidence type="ECO:0000256" key="2">
    <source>
        <dbReference type="ARBA" id="ARBA00022730"/>
    </source>
</evidence>
<evidence type="ECO:0000256" key="3">
    <source>
        <dbReference type="ARBA" id="ARBA00022884"/>
    </source>
</evidence>
<keyword evidence="2 7" id="KW-0699">rRNA-binding</keyword>
<dbReference type="PANTHER" id="PTHR12899">
    <property type="entry name" value="39S RIBOSOMAL PROTEIN L18, MITOCHONDRIAL"/>
    <property type="match status" value="1"/>
</dbReference>
<name>A0AAU7JPU6_9MICO</name>
<comment type="similarity">
    <text evidence="1 7">Belongs to the universal ribosomal protein uL18 family.</text>
</comment>
<dbReference type="GO" id="GO:0003735">
    <property type="term" value="F:structural constituent of ribosome"/>
    <property type="evidence" value="ECO:0007669"/>
    <property type="project" value="InterPro"/>
</dbReference>
<evidence type="ECO:0000256" key="6">
    <source>
        <dbReference type="ARBA" id="ARBA00035197"/>
    </source>
</evidence>
<keyword evidence="3 7" id="KW-0694">RNA-binding</keyword>
<dbReference type="AlphaFoldDB" id="A0AAU7JPU6"/>
<dbReference type="GO" id="GO:0022625">
    <property type="term" value="C:cytosolic large ribosomal subunit"/>
    <property type="evidence" value="ECO:0007669"/>
    <property type="project" value="TreeGrafter"/>
</dbReference>
<organism evidence="8">
    <name type="scientific">Pedococcus sp. KACC 23699</name>
    <dbReference type="NCBI Taxonomy" id="3149228"/>
    <lineage>
        <taxon>Bacteria</taxon>
        <taxon>Bacillati</taxon>
        <taxon>Actinomycetota</taxon>
        <taxon>Actinomycetes</taxon>
        <taxon>Micrococcales</taxon>
        <taxon>Intrasporangiaceae</taxon>
        <taxon>Pedococcus</taxon>
    </lineage>
</organism>
<dbReference type="HAMAP" id="MF_01337_B">
    <property type="entry name" value="Ribosomal_uL18_B"/>
    <property type="match status" value="1"/>
</dbReference>
<evidence type="ECO:0000256" key="7">
    <source>
        <dbReference type="HAMAP-Rule" id="MF_01337"/>
    </source>
</evidence>
<dbReference type="InterPro" id="IPR057268">
    <property type="entry name" value="Ribosomal_L18"/>
</dbReference>
<evidence type="ECO:0000256" key="4">
    <source>
        <dbReference type="ARBA" id="ARBA00022980"/>
    </source>
</evidence>
<reference evidence="8" key="1">
    <citation type="submission" date="2024-05" db="EMBL/GenBank/DDBJ databases">
        <authorList>
            <person name="Kim S."/>
            <person name="Heo J."/>
            <person name="Choi H."/>
            <person name="Choi Y."/>
            <person name="Kwon S.-W."/>
            <person name="Kim Y."/>
        </authorList>
    </citation>
    <scope>NUCLEOTIDE SEQUENCE</scope>
    <source>
        <strain evidence="8">KACC 23699</strain>
    </source>
</reference>
<proteinExistence type="inferred from homology"/>
<dbReference type="PANTHER" id="PTHR12899:SF3">
    <property type="entry name" value="LARGE RIBOSOMAL SUBUNIT PROTEIN UL18M"/>
    <property type="match status" value="1"/>
</dbReference>
<dbReference type="InterPro" id="IPR005484">
    <property type="entry name" value="Ribosomal_uL18_bac/plant/anim"/>
</dbReference>
<dbReference type="InterPro" id="IPR004389">
    <property type="entry name" value="Ribosomal_uL18_bac-type"/>
</dbReference>